<dbReference type="EC" id="2.3.2.27" evidence="4"/>
<dbReference type="GO" id="GO:0016567">
    <property type="term" value="P:protein ubiquitination"/>
    <property type="evidence" value="ECO:0007669"/>
    <property type="project" value="InterPro"/>
</dbReference>
<evidence type="ECO:0000256" key="5">
    <source>
        <dbReference type="ARBA" id="ARBA00022679"/>
    </source>
</evidence>
<keyword evidence="6 15" id="KW-0812">Transmembrane</keyword>
<evidence type="ECO:0000259" key="16">
    <source>
        <dbReference type="PROSITE" id="PS50089"/>
    </source>
</evidence>
<proteinExistence type="predicted"/>
<dbReference type="InterPro" id="IPR044600">
    <property type="entry name" value="ATL1/ATL16-like"/>
</dbReference>
<comment type="catalytic activity">
    <reaction evidence="1">
        <text>S-ubiquitinyl-[E2 ubiquitin-conjugating enzyme]-L-cysteine + [acceptor protein]-L-lysine = [E2 ubiquitin-conjugating enzyme]-L-cysteine + N(6)-ubiquitinyl-[acceptor protein]-L-lysine.</text>
        <dbReference type="EC" id="2.3.2.27"/>
    </reaction>
</comment>
<keyword evidence="9" id="KW-0833">Ubl conjugation pathway</keyword>
<dbReference type="RefSeq" id="XP_010262302.1">
    <property type="nucleotide sequence ID" value="XM_010264000.2"/>
</dbReference>
<feature type="transmembrane region" description="Helical" evidence="15">
    <location>
        <begin position="37"/>
        <end position="60"/>
    </location>
</feature>
<evidence type="ECO:0000256" key="6">
    <source>
        <dbReference type="ARBA" id="ARBA00022692"/>
    </source>
</evidence>
<evidence type="ECO:0000256" key="4">
    <source>
        <dbReference type="ARBA" id="ARBA00012483"/>
    </source>
</evidence>
<dbReference type="SMART" id="SM00184">
    <property type="entry name" value="RING"/>
    <property type="match status" value="1"/>
</dbReference>
<dbReference type="eggNOG" id="KOG0800">
    <property type="taxonomic scope" value="Eukaryota"/>
</dbReference>
<comment type="pathway">
    <text evidence="3">Protein modification; protein ubiquitination.</text>
</comment>
<dbReference type="OMA" id="TTCECAV"/>
<evidence type="ECO:0000256" key="13">
    <source>
        <dbReference type="PROSITE-ProRule" id="PRU00175"/>
    </source>
</evidence>
<dbReference type="Pfam" id="PF13639">
    <property type="entry name" value="zf-RING_2"/>
    <property type="match status" value="1"/>
</dbReference>
<dbReference type="GeneID" id="104600856"/>
<evidence type="ECO:0000256" key="3">
    <source>
        <dbReference type="ARBA" id="ARBA00004906"/>
    </source>
</evidence>
<keyword evidence="17" id="KW-1185">Reference proteome</keyword>
<accession>A0A1U8A554</accession>
<dbReference type="AlphaFoldDB" id="A0A1U8A554"/>
<dbReference type="CDD" id="cd16461">
    <property type="entry name" value="RING-H2_EL5-like"/>
    <property type="match status" value="1"/>
</dbReference>
<sequence>MDPGHGYLFEHVQTPPLMENQANVVYHPSSPSSDTSFPILAIAILGILTTAFLLVSYYVFVIKCCLTWHRFDLLRRFSMSQARRHEDPLMAYVQATENRGLDESLIRAIPVFQFKRGGKGEEKSYFDCAVCLNEFQEEEKLRILPNCAHAFHIDCIDIWLQSNANCPLCRSSISTTARFPIGQIIAPTPSPQDPHPFTETLMGGDEDFVVIELRNEENGGQTAHRHQESGSSGELLGPAREVSPSPRKFEQKFLNKKPRKFHHITSMGDECIDVRGKDDQFSITPIRRSFSMDSSADRQFYLSVQEIIRQNRQPNEVSPSEGCSNRIRRSFFSFGHGRGSRSAILPLQFEP</sequence>
<name>A0A1U8A554_NELNU</name>
<evidence type="ECO:0000256" key="8">
    <source>
        <dbReference type="ARBA" id="ARBA00022771"/>
    </source>
</evidence>
<evidence type="ECO:0000256" key="9">
    <source>
        <dbReference type="ARBA" id="ARBA00022786"/>
    </source>
</evidence>
<keyword evidence="7" id="KW-0479">Metal-binding</keyword>
<evidence type="ECO:0000256" key="1">
    <source>
        <dbReference type="ARBA" id="ARBA00000900"/>
    </source>
</evidence>
<keyword evidence="5" id="KW-0808">Transferase</keyword>
<protein>
    <recommendedName>
        <fullName evidence="4">RING-type E3 ubiquitin transferase</fullName>
        <ecNumber evidence="4">2.3.2.27</ecNumber>
    </recommendedName>
</protein>
<evidence type="ECO:0000313" key="17">
    <source>
        <dbReference type="Proteomes" id="UP000189703"/>
    </source>
</evidence>
<dbReference type="PANTHER" id="PTHR46913:SF1">
    <property type="entry name" value="RING-H2 FINGER PROTEIN ATL16"/>
    <property type="match status" value="1"/>
</dbReference>
<dbReference type="PROSITE" id="PS50089">
    <property type="entry name" value="ZF_RING_2"/>
    <property type="match status" value="1"/>
</dbReference>
<dbReference type="InParanoid" id="A0A1U8A554"/>
<dbReference type="Proteomes" id="UP000189703">
    <property type="component" value="Unplaced"/>
</dbReference>
<evidence type="ECO:0000256" key="10">
    <source>
        <dbReference type="ARBA" id="ARBA00022833"/>
    </source>
</evidence>
<dbReference type="InterPro" id="IPR013083">
    <property type="entry name" value="Znf_RING/FYVE/PHD"/>
</dbReference>
<evidence type="ECO:0000256" key="14">
    <source>
        <dbReference type="SAM" id="MobiDB-lite"/>
    </source>
</evidence>
<dbReference type="FunFam" id="3.30.40.10:FF:000456">
    <property type="entry name" value="RING-H2 finger protein ATL16"/>
    <property type="match status" value="1"/>
</dbReference>
<dbReference type="PANTHER" id="PTHR46913">
    <property type="entry name" value="RING-H2 FINGER PROTEIN ATL16"/>
    <property type="match status" value="1"/>
</dbReference>
<dbReference type="SUPFAM" id="SSF57850">
    <property type="entry name" value="RING/U-box"/>
    <property type="match status" value="1"/>
</dbReference>
<feature type="region of interest" description="Disordered" evidence="14">
    <location>
        <begin position="218"/>
        <end position="246"/>
    </location>
</feature>
<keyword evidence="8 13" id="KW-0863">Zinc-finger</keyword>
<dbReference type="Gene3D" id="3.30.40.10">
    <property type="entry name" value="Zinc/RING finger domain, C3HC4 (zinc finger)"/>
    <property type="match status" value="1"/>
</dbReference>
<keyword evidence="12 15" id="KW-0472">Membrane</keyword>
<dbReference type="GO" id="GO:0008270">
    <property type="term" value="F:zinc ion binding"/>
    <property type="evidence" value="ECO:0007669"/>
    <property type="project" value="UniProtKB-KW"/>
</dbReference>
<evidence type="ECO:0000313" key="18">
    <source>
        <dbReference type="RefSeq" id="XP_010262302.1"/>
    </source>
</evidence>
<evidence type="ECO:0000256" key="12">
    <source>
        <dbReference type="ARBA" id="ARBA00023136"/>
    </source>
</evidence>
<dbReference type="OrthoDB" id="8062037at2759"/>
<keyword evidence="10" id="KW-0862">Zinc</keyword>
<comment type="subcellular location">
    <subcellularLocation>
        <location evidence="2">Membrane</location>
        <topology evidence="2">Single-pass membrane protein</topology>
    </subcellularLocation>
</comment>
<evidence type="ECO:0000256" key="2">
    <source>
        <dbReference type="ARBA" id="ARBA00004167"/>
    </source>
</evidence>
<evidence type="ECO:0000256" key="11">
    <source>
        <dbReference type="ARBA" id="ARBA00022989"/>
    </source>
</evidence>
<evidence type="ECO:0000256" key="15">
    <source>
        <dbReference type="SAM" id="Phobius"/>
    </source>
</evidence>
<organism evidence="17 18">
    <name type="scientific">Nelumbo nucifera</name>
    <name type="common">Sacred lotus</name>
    <dbReference type="NCBI Taxonomy" id="4432"/>
    <lineage>
        <taxon>Eukaryota</taxon>
        <taxon>Viridiplantae</taxon>
        <taxon>Streptophyta</taxon>
        <taxon>Embryophyta</taxon>
        <taxon>Tracheophyta</taxon>
        <taxon>Spermatophyta</taxon>
        <taxon>Magnoliopsida</taxon>
        <taxon>Proteales</taxon>
        <taxon>Nelumbonaceae</taxon>
        <taxon>Nelumbo</taxon>
    </lineage>
</organism>
<dbReference type="KEGG" id="nnu:104600856"/>
<dbReference type="InterPro" id="IPR001841">
    <property type="entry name" value="Znf_RING"/>
</dbReference>
<evidence type="ECO:0000256" key="7">
    <source>
        <dbReference type="ARBA" id="ARBA00022723"/>
    </source>
</evidence>
<dbReference type="GO" id="GO:0016020">
    <property type="term" value="C:membrane"/>
    <property type="evidence" value="ECO:0007669"/>
    <property type="project" value="UniProtKB-SubCell"/>
</dbReference>
<feature type="domain" description="RING-type" evidence="16">
    <location>
        <begin position="128"/>
        <end position="170"/>
    </location>
</feature>
<gene>
    <name evidence="18" type="primary">LOC104600856</name>
</gene>
<reference evidence="18" key="1">
    <citation type="submission" date="2025-08" db="UniProtKB">
        <authorList>
            <consortium name="RefSeq"/>
        </authorList>
    </citation>
    <scope>IDENTIFICATION</scope>
</reference>
<keyword evidence="11 15" id="KW-1133">Transmembrane helix</keyword>
<dbReference type="GO" id="GO:0061630">
    <property type="term" value="F:ubiquitin protein ligase activity"/>
    <property type="evidence" value="ECO:0007669"/>
    <property type="project" value="UniProtKB-EC"/>
</dbReference>